<dbReference type="InterPro" id="IPR029062">
    <property type="entry name" value="Class_I_gatase-like"/>
</dbReference>
<keyword evidence="3" id="KW-1185">Reference proteome</keyword>
<dbReference type="AlphaFoldDB" id="A0A4R8LSB7"/>
<sequence length="171" mass="18115">MPKAAFIALPKCRLHDVSPLLETLARQDWRLRTLTLDGTPCTTAEGLAICTDGSVEEAVPLDLSLCVLPGGLYNAQVWNDIRLHRYVRQFAGRKGWFAVSGEGAACLAAAGLLGGLRFSAPLSFVVGQAALFRYSIHTTHPVSTDGGIVSSDGSDPAGFCQAVFGRLNIGV</sequence>
<dbReference type="OrthoDB" id="2375193at2"/>
<dbReference type="Proteomes" id="UP000294581">
    <property type="component" value="Unassembled WGS sequence"/>
</dbReference>
<name>A0A4R8LSB7_9BACL</name>
<reference evidence="2 3" key="1">
    <citation type="submission" date="2019-03" db="EMBL/GenBank/DDBJ databases">
        <title>Genomic Encyclopedia of Type Strains, Phase IV (KMG-IV): sequencing the most valuable type-strain genomes for metagenomic binning, comparative biology and taxonomic classification.</title>
        <authorList>
            <person name="Goeker M."/>
        </authorList>
    </citation>
    <scope>NUCLEOTIDE SEQUENCE [LARGE SCALE GENOMIC DNA]</scope>
    <source>
        <strain evidence="2 3">DSM 17974</strain>
    </source>
</reference>
<dbReference type="EMBL" id="SORF01000004">
    <property type="protein sequence ID" value="TDY49597.1"/>
    <property type="molecule type" value="Genomic_DNA"/>
</dbReference>
<dbReference type="SUPFAM" id="SSF52317">
    <property type="entry name" value="Class I glutamine amidotransferase-like"/>
    <property type="match status" value="1"/>
</dbReference>
<dbReference type="Gene3D" id="3.40.50.880">
    <property type="match status" value="1"/>
</dbReference>
<comment type="caution">
    <text evidence="2">The sequence shown here is derived from an EMBL/GenBank/DDBJ whole genome shotgun (WGS) entry which is preliminary data.</text>
</comment>
<evidence type="ECO:0000313" key="3">
    <source>
        <dbReference type="Proteomes" id="UP000294581"/>
    </source>
</evidence>
<dbReference type="InterPro" id="IPR002818">
    <property type="entry name" value="DJ-1/PfpI"/>
</dbReference>
<dbReference type="RefSeq" id="WP_134159042.1">
    <property type="nucleotide sequence ID" value="NZ_BSUS01000001.1"/>
</dbReference>
<feature type="domain" description="DJ-1/PfpI" evidence="1">
    <location>
        <begin position="3"/>
        <end position="162"/>
    </location>
</feature>
<proteinExistence type="predicted"/>
<evidence type="ECO:0000313" key="2">
    <source>
        <dbReference type="EMBL" id="TDY49597.1"/>
    </source>
</evidence>
<protein>
    <submittedName>
        <fullName evidence="2">DJ-1/PfpI family protein</fullName>
    </submittedName>
</protein>
<organism evidence="2 3">
    <name type="scientific">Alicyclobacillus sacchari</name>
    <dbReference type="NCBI Taxonomy" id="392010"/>
    <lineage>
        <taxon>Bacteria</taxon>
        <taxon>Bacillati</taxon>
        <taxon>Bacillota</taxon>
        <taxon>Bacilli</taxon>
        <taxon>Bacillales</taxon>
        <taxon>Alicyclobacillaceae</taxon>
        <taxon>Alicyclobacillus</taxon>
    </lineage>
</organism>
<accession>A0A4R8LSB7</accession>
<dbReference type="Pfam" id="PF01965">
    <property type="entry name" value="DJ-1_PfpI"/>
    <property type="match status" value="1"/>
</dbReference>
<evidence type="ECO:0000259" key="1">
    <source>
        <dbReference type="Pfam" id="PF01965"/>
    </source>
</evidence>
<gene>
    <name evidence="2" type="ORF">C7445_104108</name>
</gene>